<protein>
    <submittedName>
        <fullName evidence="1">Uncharacterized protein</fullName>
    </submittedName>
</protein>
<sequence>MYSSMPNNTSVLERTVNLDAINYGKSELVRASIGSSICLKTMYSMIDKDGNTEKIGKIVMIKTGDDHYHIETKKSDYVPTFDRQN</sequence>
<organism evidence="1">
    <name type="scientific">Pithovirus LCPAC404</name>
    <dbReference type="NCBI Taxonomy" id="2506597"/>
    <lineage>
        <taxon>Viruses</taxon>
        <taxon>Pithoviruses</taxon>
    </lineage>
</organism>
<evidence type="ECO:0000313" key="1">
    <source>
        <dbReference type="EMBL" id="QBK93461.1"/>
    </source>
</evidence>
<gene>
    <name evidence="1" type="ORF">LCPAC404_01650</name>
</gene>
<proteinExistence type="predicted"/>
<dbReference type="EMBL" id="MK500596">
    <property type="protein sequence ID" value="QBK93461.1"/>
    <property type="molecule type" value="Genomic_DNA"/>
</dbReference>
<name>A0A481ZGJ1_9VIRU</name>
<accession>A0A481ZGJ1</accession>
<reference evidence="1" key="1">
    <citation type="journal article" date="2019" name="MBio">
        <title>Virus Genomes from Deep Sea Sediments Expand the Ocean Megavirome and Support Independent Origins of Viral Gigantism.</title>
        <authorList>
            <person name="Backstrom D."/>
            <person name="Yutin N."/>
            <person name="Jorgensen S.L."/>
            <person name="Dharamshi J."/>
            <person name="Homa F."/>
            <person name="Zaremba-Niedwiedzka K."/>
            <person name="Spang A."/>
            <person name="Wolf Y.I."/>
            <person name="Koonin E.V."/>
            <person name="Ettema T.J."/>
        </authorList>
    </citation>
    <scope>NUCLEOTIDE SEQUENCE</scope>
</reference>